<evidence type="ECO:0000256" key="5">
    <source>
        <dbReference type="ARBA" id="ARBA00022679"/>
    </source>
</evidence>
<dbReference type="PROSITE" id="PS50109">
    <property type="entry name" value="HIS_KIN"/>
    <property type="match status" value="1"/>
</dbReference>
<keyword evidence="4" id="KW-0597">Phosphoprotein</keyword>
<dbReference type="Gene3D" id="6.10.340.10">
    <property type="match status" value="1"/>
</dbReference>
<dbReference type="EMBL" id="BAABLM010000012">
    <property type="protein sequence ID" value="GAA4686610.1"/>
    <property type="molecule type" value="Genomic_DNA"/>
</dbReference>
<dbReference type="CDD" id="cd00075">
    <property type="entry name" value="HATPase"/>
    <property type="match status" value="1"/>
</dbReference>
<dbReference type="PRINTS" id="PR00344">
    <property type="entry name" value="BCTRLSENSOR"/>
</dbReference>
<evidence type="ECO:0000259" key="13">
    <source>
        <dbReference type="PROSITE" id="PS50885"/>
    </source>
</evidence>
<accession>A0ABP8WCB6</accession>
<dbReference type="NCBIfam" id="NF040691">
    <property type="entry name" value="MtrAB_MtrB"/>
    <property type="match status" value="1"/>
</dbReference>
<dbReference type="InterPro" id="IPR003594">
    <property type="entry name" value="HATPase_dom"/>
</dbReference>
<feature type="transmembrane region" description="Helical" evidence="11">
    <location>
        <begin position="207"/>
        <end position="230"/>
    </location>
</feature>
<dbReference type="InterPro" id="IPR003660">
    <property type="entry name" value="HAMP_dom"/>
</dbReference>
<evidence type="ECO:0000256" key="3">
    <source>
        <dbReference type="ARBA" id="ARBA00012438"/>
    </source>
</evidence>
<dbReference type="InterPro" id="IPR036097">
    <property type="entry name" value="HisK_dim/P_sf"/>
</dbReference>
<dbReference type="SMART" id="SM00388">
    <property type="entry name" value="HisKA"/>
    <property type="match status" value="1"/>
</dbReference>
<dbReference type="SMART" id="SM00304">
    <property type="entry name" value="HAMP"/>
    <property type="match status" value="1"/>
</dbReference>
<keyword evidence="5" id="KW-0808">Transferase</keyword>
<dbReference type="InterPro" id="IPR036890">
    <property type="entry name" value="HATPase_C_sf"/>
</dbReference>
<dbReference type="PANTHER" id="PTHR43711">
    <property type="entry name" value="TWO-COMPONENT HISTIDINE KINASE"/>
    <property type="match status" value="1"/>
</dbReference>
<evidence type="ECO:0000313" key="14">
    <source>
        <dbReference type="EMBL" id="GAA4686610.1"/>
    </source>
</evidence>
<dbReference type="InterPro" id="IPR050736">
    <property type="entry name" value="Sensor_HK_Regulatory"/>
</dbReference>
<evidence type="ECO:0000256" key="1">
    <source>
        <dbReference type="ARBA" id="ARBA00000085"/>
    </source>
</evidence>
<feature type="transmembrane region" description="Helical" evidence="11">
    <location>
        <begin position="26"/>
        <end position="48"/>
    </location>
</feature>
<dbReference type="PANTHER" id="PTHR43711:SF1">
    <property type="entry name" value="HISTIDINE KINASE 1"/>
    <property type="match status" value="1"/>
</dbReference>
<keyword evidence="7 14" id="KW-0418">Kinase</keyword>
<dbReference type="InterPro" id="IPR003661">
    <property type="entry name" value="HisK_dim/P_dom"/>
</dbReference>
<dbReference type="Pfam" id="PF00512">
    <property type="entry name" value="HisKA"/>
    <property type="match status" value="1"/>
</dbReference>
<evidence type="ECO:0000256" key="9">
    <source>
        <dbReference type="ARBA" id="ARBA00023012"/>
    </source>
</evidence>
<dbReference type="Pfam" id="PF00672">
    <property type="entry name" value="HAMP"/>
    <property type="match status" value="1"/>
</dbReference>
<dbReference type="SUPFAM" id="SSF47384">
    <property type="entry name" value="Homodimeric domain of signal transducing histidine kinase"/>
    <property type="match status" value="1"/>
</dbReference>
<evidence type="ECO:0000256" key="6">
    <source>
        <dbReference type="ARBA" id="ARBA00022692"/>
    </source>
</evidence>
<comment type="subcellular location">
    <subcellularLocation>
        <location evidence="2">Cell membrane</location>
    </subcellularLocation>
</comment>
<dbReference type="EC" id="2.7.13.3" evidence="3"/>
<dbReference type="SUPFAM" id="SSF158472">
    <property type="entry name" value="HAMP domain-like"/>
    <property type="match status" value="1"/>
</dbReference>
<keyword evidence="6 11" id="KW-0812">Transmembrane</keyword>
<comment type="catalytic activity">
    <reaction evidence="1">
        <text>ATP + protein L-histidine = ADP + protein N-phospho-L-histidine.</text>
        <dbReference type="EC" id="2.7.13.3"/>
    </reaction>
</comment>
<evidence type="ECO:0000256" key="8">
    <source>
        <dbReference type="ARBA" id="ARBA00022989"/>
    </source>
</evidence>
<evidence type="ECO:0000256" key="10">
    <source>
        <dbReference type="ARBA" id="ARBA00035305"/>
    </source>
</evidence>
<dbReference type="InterPro" id="IPR047669">
    <property type="entry name" value="MtrAB_MtrB"/>
</dbReference>
<dbReference type="Pfam" id="PF02518">
    <property type="entry name" value="HATPase_c"/>
    <property type="match status" value="1"/>
</dbReference>
<dbReference type="CDD" id="cd06225">
    <property type="entry name" value="HAMP"/>
    <property type="match status" value="1"/>
</dbReference>
<evidence type="ECO:0000256" key="7">
    <source>
        <dbReference type="ARBA" id="ARBA00022777"/>
    </source>
</evidence>
<feature type="domain" description="HAMP" evidence="13">
    <location>
        <begin position="227"/>
        <end position="279"/>
    </location>
</feature>
<dbReference type="Gene3D" id="3.30.565.10">
    <property type="entry name" value="Histidine kinase-like ATPase, C-terminal domain"/>
    <property type="match status" value="1"/>
</dbReference>
<dbReference type="RefSeq" id="WP_345377396.1">
    <property type="nucleotide sequence ID" value="NZ_BAABLM010000012.1"/>
</dbReference>
<protein>
    <recommendedName>
        <fullName evidence="10">Sensor histidine kinase MtrB</fullName>
        <ecNumber evidence="3">2.7.13.3</ecNumber>
    </recommendedName>
</protein>
<dbReference type="Gene3D" id="1.10.287.130">
    <property type="match status" value="1"/>
</dbReference>
<dbReference type="CDD" id="cd00082">
    <property type="entry name" value="HisKA"/>
    <property type="match status" value="1"/>
</dbReference>
<dbReference type="PROSITE" id="PS50885">
    <property type="entry name" value="HAMP"/>
    <property type="match status" value="1"/>
</dbReference>
<evidence type="ECO:0000256" key="4">
    <source>
        <dbReference type="ARBA" id="ARBA00022553"/>
    </source>
</evidence>
<keyword evidence="15" id="KW-1185">Reference proteome</keyword>
<comment type="caution">
    <text evidence="14">The sequence shown here is derived from an EMBL/GenBank/DDBJ whole genome shotgun (WGS) entry which is preliminary data.</text>
</comment>
<dbReference type="InterPro" id="IPR004358">
    <property type="entry name" value="Sig_transdc_His_kin-like_C"/>
</dbReference>
<dbReference type="GO" id="GO:0016301">
    <property type="term" value="F:kinase activity"/>
    <property type="evidence" value="ECO:0007669"/>
    <property type="project" value="UniProtKB-KW"/>
</dbReference>
<organism evidence="14 15">
    <name type="scientific">Frondihabitans cladoniiphilus</name>
    <dbReference type="NCBI Taxonomy" id="715785"/>
    <lineage>
        <taxon>Bacteria</taxon>
        <taxon>Bacillati</taxon>
        <taxon>Actinomycetota</taxon>
        <taxon>Actinomycetes</taxon>
        <taxon>Micrococcales</taxon>
        <taxon>Microbacteriaceae</taxon>
        <taxon>Frondihabitans</taxon>
    </lineage>
</organism>
<sequence length="532" mass="57333">MPRLAWRTWPGWLLGLWRKSLEFRTIAITVILSGIAVTVIGVSISVSIGTNVYDQRRQQIEVESERATVLAQNIFDSATSTGTGNQIELDSLQNQAQSTILSATSSPGGTSIAILRTPGQTTAQTIQDIASPDFPTAALSSELRKATASNSSKLHFQPVSLATNAGTQAGLAVGSTLQVPTAGQYELYLVYNLSDAQKTLAFMEQTLAIGSIALVLLIAVITYIVVRLVVGPVRVAAETSQKIAAGQLDERIPETGSDVIATLGRSFNGMADVMQVQIEQLADLSRMQQRFVSDVSHELRTPLTTIRLAGDLLYDHRADFDASSGRTVELLHTQVDRFELLLADLLEISRFDAGAVELETEPVNVVRLVEDGVIEFEPLADEAGSTMQVDARGGFFEAELDPRRVRRILRNLLGNAIEHGEGNPIDVVVDSDAHAVAIGVQDHGIGMRAEDAGRVFDRFWRADPSRRRTIGGTGLGLSISLEDALLHGGRLDVWSEAGVGTRFVVTLPRVRGGALTSRPVPIEPPDAEGESE</sequence>
<gene>
    <name evidence="14" type="primary">mtrB</name>
    <name evidence="14" type="ORF">GCM10025780_36670</name>
</gene>
<keyword evidence="9" id="KW-0902">Two-component regulatory system</keyword>
<keyword evidence="11" id="KW-0472">Membrane</keyword>
<evidence type="ECO:0000256" key="11">
    <source>
        <dbReference type="SAM" id="Phobius"/>
    </source>
</evidence>
<dbReference type="SUPFAM" id="SSF55874">
    <property type="entry name" value="ATPase domain of HSP90 chaperone/DNA topoisomerase II/histidine kinase"/>
    <property type="match status" value="1"/>
</dbReference>
<dbReference type="InterPro" id="IPR005467">
    <property type="entry name" value="His_kinase_dom"/>
</dbReference>
<proteinExistence type="predicted"/>
<feature type="domain" description="Histidine kinase" evidence="12">
    <location>
        <begin position="294"/>
        <end position="511"/>
    </location>
</feature>
<evidence type="ECO:0000256" key="2">
    <source>
        <dbReference type="ARBA" id="ARBA00004236"/>
    </source>
</evidence>
<reference evidence="15" key="1">
    <citation type="journal article" date="2019" name="Int. J. Syst. Evol. Microbiol.">
        <title>The Global Catalogue of Microorganisms (GCM) 10K type strain sequencing project: providing services to taxonomists for standard genome sequencing and annotation.</title>
        <authorList>
            <consortium name="The Broad Institute Genomics Platform"/>
            <consortium name="The Broad Institute Genome Sequencing Center for Infectious Disease"/>
            <person name="Wu L."/>
            <person name="Ma J."/>
        </authorList>
    </citation>
    <scope>NUCLEOTIDE SEQUENCE [LARGE SCALE GENOMIC DNA]</scope>
    <source>
        <strain evidence="15">JCM 18956</strain>
    </source>
</reference>
<dbReference type="SMART" id="SM00387">
    <property type="entry name" value="HATPase_c"/>
    <property type="match status" value="1"/>
</dbReference>
<evidence type="ECO:0000313" key="15">
    <source>
        <dbReference type="Proteomes" id="UP001501295"/>
    </source>
</evidence>
<evidence type="ECO:0000259" key="12">
    <source>
        <dbReference type="PROSITE" id="PS50109"/>
    </source>
</evidence>
<dbReference type="Proteomes" id="UP001501295">
    <property type="component" value="Unassembled WGS sequence"/>
</dbReference>
<keyword evidence="8 11" id="KW-1133">Transmembrane helix</keyword>
<name>A0ABP8WCB6_9MICO</name>